<evidence type="ECO:0000313" key="2">
    <source>
        <dbReference type="Proteomes" id="UP000292665"/>
    </source>
</evidence>
<dbReference type="SUPFAM" id="SSF53146">
    <property type="entry name" value="Nitrogenase accessory factor-like"/>
    <property type="match status" value="1"/>
</dbReference>
<dbReference type="Gene3D" id="3.30.420.130">
    <property type="entry name" value="Dinitrogenase iron-molybdenum cofactor biosynthesis domain"/>
    <property type="match status" value="1"/>
</dbReference>
<name>A0A414U020_9FIRM</name>
<proteinExistence type="predicted"/>
<evidence type="ECO:0000313" key="1">
    <source>
        <dbReference type="EMBL" id="RYS78917.1"/>
    </source>
</evidence>
<comment type="caution">
    <text evidence="1">The sequence shown here is derived from an EMBL/GenBank/DDBJ whole genome shotgun (WGS) entry which is preliminary data.</text>
</comment>
<dbReference type="InterPro" id="IPR003731">
    <property type="entry name" value="Di-Nase_FeMo-co_biosynth"/>
</dbReference>
<accession>A0A414U020</accession>
<protein>
    <submittedName>
        <fullName evidence="1">Dinitrogenase iron-molybdenum cofactor biosynthesis protein</fullName>
    </submittedName>
</protein>
<dbReference type="PANTHER" id="PTHR42983:SF1">
    <property type="entry name" value="IRON-MOLYBDENUM PROTEIN"/>
    <property type="match status" value="1"/>
</dbReference>
<organism evidence="1 2">
    <name type="scientific">[Ruminococcus] torques</name>
    <dbReference type="NCBI Taxonomy" id="33039"/>
    <lineage>
        <taxon>Bacteria</taxon>
        <taxon>Bacillati</taxon>
        <taxon>Bacillota</taxon>
        <taxon>Clostridia</taxon>
        <taxon>Lachnospirales</taxon>
        <taxon>Lachnospiraceae</taxon>
        <taxon>Mediterraneibacter</taxon>
    </lineage>
</organism>
<dbReference type="CDD" id="cd00851">
    <property type="entry name" value="MTH1175"/>
    <property type="match status" value="1"/>
</dbReference>
<dbReference type="InterPro" id="IPR036105">
    <property type="entry name" value="DiNase_FeMo-co_biosyn_sf"/>
</dbReference>
<dbReference type="InterPro" id="IPR033913">
    <property type="entry name" value="MTH1175_dom"/>
</dbReference>
<dbReference type="PANTHER" id="PTHR42983">
    <property type="entry name" value="DINITROGENASE IRON-MOLYBDENUM COFACTOR PROTEIN-RELATED"/>
    <property type="match status" value="1"/>
</dbReference>
<dbReference type="AlphaFoldDB" id="A0A414U020"/>
<gene>
    <name evidence="1" type="ORF">EAI93_10150</name>
</gene>
<sequence>MNKMKVAVTYENGEVFQHFGHSEAFKLYEVEGGEVKSSEVVPTNGSGHGALAGFLRERGVEVLICGGIGAGAQNALAEAGIKLYGGVSGSADSAVQALIEGNLSYNPDVMCDHHGEDHHGDHENCGGHGEGHDSCGGHCGH</sequence>
<dbReference type="EMBL" id="RCYR01000020">
    <property type="protein sequence ID" value="RYS78917.1"/>
    <property type="molecule type" value="Genomic_DNA"/>
</dbReference>
<dbReference type="Pfam" id="PF02579">
    <property type="entry name" value="Nitro_FeMo-Co"/>
    <property type="match status" value="1"/>
</dbReference>
<dbReference type="Proteomes" id="UP000292665">
    <property type="component" value="Unassembled WGS sequence"/>
</dbReference>
<reference evidence="1 2" key="1">
    <citation type="journal article" date="2019" name="Science, e1252229">
        <title>Invertible promoters mediate bacterial phase variation, antibiotic resistance, and host adaptation in the gut.</title>
        <authorList>
            <person name="Jiang X."/>
            <person name="Hall A.B."/>
            <person name="Arthur T.D."/>
            <person name="Plichta D.R."/>
            <person name="Covington C.T."/>
            <person name="Poyet M."/>
            <person name="Crothers J."/>
            <person name="Moses P.L."/>
            <person name="Tolonen A.C."/>
            <person name="Vlamakis H."/>
            <person name="Alm E.J."/>
            <person name="Xavier R.J."/>
        </authorList>
    </citation>
    <scope>NUCLEOTIDE SEQUENCE [LARGE SCALE GENOMIC DNA]</scope>
    <source>
        <strain evidence="2">aa_0143</strain>
    </source>
</reference>